<evidence type="ECO:0000313" key="2">
    <source>
        <dbReference type="Proteomes" id="UP001239111"/>
    </source>
</evidence>
<keyword evidence="2" id="KW-1185">Reference proteome</keyword>
<organism evidence="1 2">
    <name type="scientific">Eretmocerus hayati</name>
    <dbReference type="NCBI Taxonomy" id="131215"/>
    <lineage>
        <taxon>Eukaryota</taxon>
        <taxon>Metazoa</taxon>
        <taxon>Ecdysozoa</taxon>
        <taxon>Arthropoda</taxon>
        <taxon>Hexapoda</taxon>
        <taxon>Insecta</taxon>
        <taxon>Pterygota</taxon>
        <taxon>Neoptera</taxon>
        <taxon>Endopterygota</taxon>
        <taxon>Hymenoptera</taxon>
        <taxon>Apocrita</taxon>
        <taxon>Proctotrupomorpha</taxon>
        <taxon>Chalcidoidea</taxon>
        <taxon>Aphelinidae</taxon>
        <taxon>Aphelininae</taxon>
        <taxon>Eretmocerus</taxon>
    </lineage>
</organism>
<accession>A0ACC2N9S9</accession>
<comment type="caution">
    <text evidence="1">The sequence shown here is derived from an EMBL/GenBank/DDBJ whole genome shotgun (WGS) entry which is preliminary data.</text>
</comment>
<dbReference type="EMBL" id="CM056744">
    <property type="protein sequence ID" value="KAJ8667898.1"/>
    <property type="molecule type" value="Genomic_DNA"/>
</dbReference>
<dbReference type="Proteomes" id="UP001239111">
    <property type="component" value="Chromosome 4"/>
</dbReference>
<gene>
    <name evidence="1" type="ORF">QAD02_009561</name>
</gene>
<protein>
    <submittedName>
        <fullName evidence="1">Uncharacterized protein</fullName>
    </submittedName>
</protein>
<proteinExistence type="predicted"/>
<reference evidence="1" key="1">
    <citation type="submission" date="2023-04" db="EMBL/GenBank/DDBJ databases">
        <title>A chromosome-level genome assembly of the parasitoid wasp Eretmocerus hayati.</title>
        <authorList>
            <person name="Zhong Y."/>
            <person name="Liu S."/>
            <person name="Liu Y."/>
        </authorList>
    </citation>
    <scope>NUCLEOTIDE SEQUENCE</scope>
    <source>
        <strain evidence="1">ZJU_SS_LIU_2023</strain>
    </source>
</reference>
<name>A0ACC2N9S9_9HYME</name>
<sequence>MILLIICDADRRILWFSLGDYGHLSDTSALAHSSLPRKLANGECNLPAPRALPGTDVVLPHFFVCDEIFALKENFMKPYSRRLGLSESQKAFNFRHSRGRMPSECTFGGVDKKWEILDSPLRFDLEVTKDVLVTIMCLNNYLITDANPELQDFGAGLPEDFDVEANHAYQPLAPNAIRDRLAQFFSPGGAGHLPWQDQYIH</sequence>
<evidence type="ECO:0000313" key="1">
    <source>
        <dbReference type="EMBL" id="KAJ8667898.1"/>
    </source>
</evidence>